<dbReference type="GO" id="GO:0016020">
    <property type="term" value="C:membrane"/>
    <property type="evidence" value="ECO:0007669"/>
    <property type="project" value="UniProtKB-SubCell"/>
</dbReference>
<dbReference type="GO" id="GO:0022857">
    <property type="term" value="F:transmembrane transporter activity"/>
    <property type="evidence" value="ECO:0007669"/>
    <property type="project" value="InterPro"/>
</dbReference>
<keyword evidence="3" id="KW-0812">Transmembrane</keyword>
<comment type="subcellular location">
    <subcellularLocation>
        <location evidence="1">Membrane</location>
        <topology evidence="1">Multi-pass membrane protein</topology>
    </subcellularLocation>
</comment>
<keyword evidence="6" id="KW-1185">Reference proteome</keyword>
<comment type="similarity">
    <text evidence="2">Belongs to the major facilitator superfamily. Monocarboxylate porter (TC 2.A.1.13) family.</text>
</comment>
<feature type="transmembrane region" description="Helical" evidence="3">
    <location>
        <begin position="397"/>
        <end position="420"/>
    </location>
</feature>
<feature type="transmembrane region" description="Helical" evidence="3">
    <location>
        <begin position="39"/>
        <end position="59"/>
    </location>
</feature>
<evidence type="ECO:0000313" key="5">
    <source>
        <dbReference type="EMBL" id="RPB07073.1"/>
    </source>
</evidence>
<feature type="transmembrane region" description="Helical" evidence="3">
    <location>
        <begin position="106"/>
        <end position="125"/>
    </location>
</feature>
<evidence type="ECO:0000259" key="4">
    <source>
        <dbReference type="PROSITE" id="PS50850"/>
    </source>
</evidence>
<feature type="transmembrane region" description="Helical" evidence="3">
    <location>
        <begin position="368"/>
        <end position="391"/>
    </location>
</feature>
<dbReference type="AlphaFoldDB" id="A0A3N4K9F2"/>
<name>A0A3N4K9F2_9PEZI</name>
<dbReference type="Proteomes" id="UP000277580">
    <property type="component" value="Unassembled WGS sequence"/>
</dbReference>
<feature type="transmembrane region" description="Helical" evidence="3">
    <location>
        <begin position="166"/>
        <end position="186"/>
    </location>
</feature>
<dbReference type="PANTHER" id="PTHR11360">
    <property type="entry name" value="MONOCARBOXYLATE TRANSPORTER"/>
    <property type="match status" value="1"/>
</dbReference>
<dbReference type="PANTHER" id="PTHR11360:SF130">
    <property type="entry name" value="MAJOR FACILITATOR SUPERFAMILY (MFS) PROFILE DOMAIN-CONTAINING PROTEIN-RELATED"/>
    <property type="match status" value="1"/>
</dbReference>
<dbReference type="InterPro" id="IPR036259">
    <property type="entry name" value="MFS_trans_sf"/>
</dbReference>
<dbReference type="Pfam" id="PF07690">
    <property type="entry name" value="MFS_1"/>
    <property type="match status" value="1"/>
</dbReference>
<accession>A0A3N4K9F2</accession>
<feature type="transmembrane region" description="Helical" evidence="3">
    <location>
        <begin position="265"/>
        <end position="289"/>
    </location>
</feature>
<feature type="transmembrane region" description="Helical" evidence="3">
    <location>
        <begin position="131"/>
        <end position="154"/>
    </location>
</feature>
<dbReference type="EMBL" id="ML119197">
    <property type="protein sequence ID" value="RPB07073.1"/>
    <property type="molecule type" value="Genomic_DNA"/>
</dbReference>
<feature type="transmembrane region" description="Helical" evidence="3">
    <location>
        <begin position="198"/>
        <end position="218"/>
    </location>
</feature>
<sequence length="430" mass="46559">MDRYNENPSQTSVAASAISQHELIFHREKEPPPPPDGGLRAWMVVLATHLTVMNSWGIIASFGVFQTYYGTILDETRSSISWIGSMQVFLLFFVGVFGGRATDAGYFRLVYTLGAALQVLSMFMTSLCSEYWQFFLAQGVCSGLANGMMFCAGLSVMSTYFRQWRGVAVGFATTGSVTGGVIYPLMAQHLIPSIGFPWTMRCMGFVCLATLLMASALYKTRIPPRITGPLIEWGAFRELSYNLFLIGIFLMFCGIYFAFYYAGSYALSIGLDSTTSFNSLIIMNAVGLIGRLLPTFLADRYFGVLNIFAPVTICTGIIIVTWMTVETYKGMLVFVLVYGVFAAGVQALFPAAVAALTDDPAKAGTRIGMSFTVVSFGCVVGPPICGALIEAVDGDYVWAQTFCGVVLIAGGVLLGAARVAKTGFVLRAKN</sequence>
<evidence type="ECO:0000313" key="6">
    <source>
        <dbReference type="Proteomes" id="UP000277580"/>
    </source>
</evidence>
<gene>
    <name evidence="5" type="ORF">P167DRAFT_496263</name>
</gene>
<organism evidence="5 6">
    <name type="scientific">Morchella conica CCBAS932</name>
    <dbReference type="NCBI Taxonomy" id="1392247"/>
    <lineage>
        <taxon>Eukaryota</taxon>
        <taxon>Fungi</taxon>
        <taxon>Dikarya</taxon>
        <taxon>Ascomycota</taxon>
        <taxon>Pezizomycotina</taxon>
        <taxon>Pezizomycetes</taxon>
        <taxon>Pezizales</taxon>
        <taxon>Morchellaceae</taxon>
        <taxon>Morchella</taxon>
    </lineage>
</organism>
<protein>
    <submittedName>
        <fullName evidence="5">MFS general substrate transporter</fullName>
    </submittedName>
</protein>
<dbReference type="InterPro" id="IPR020846">
    <property type="entry name" value="MFS_dom"/>
</dbReference>
<dbReference type="PROSITE" id="PS50850">
    <property type="entry name" value="MFS"/>
    <property type="match status" value="1"/>
</dbReference>
<feature type="transmembrane region" description="Helical" evidence="3">
    <location>
        <begin position="301"/>
        <end position="325"/>
    </location>
</feature>
<dbReference type="Gene3D" id="1.20.1250.20">
    <property type="entry name" value="MFS general substrate transporter like domains"/>
    <property type="match status" value="1"/>
</dbReference>
<keyword evidence="3" id="KW-1133">Transmembrane helix</keyword>
<evidence type="ECO:0000256" key="3">
    <source>
        <dbReference type="SAM" id="Phobius"/>
    </source>
</evidence>
<dbReference type="SUPFAM" id="SSF103473">
    <property type="entry name" value="MFS general substrate transporter"/>
    <property type="match status" value="1"/>
</dbReference>
<dbReference type="OrthoDB" id="6499973at2759"/>
<feature type="transmembrane region" description="Helical" evidence="3">
    <location>
        <begin position="79"/>
        <end position="99"/>
    </location>
</feature>
<evidence type="ECO:0000256" key="1">
    <source>
        <dbReference type="ARBA" id="ARBA00004141"/>
    </source>
</evidence>
<keyword evidence="3" id="KW-0472">Membrane</keyword>
<evidence type="ECO:0000256" key="2">
    <source>
        <dbReference type="ARBA" id="ARBA00006727"/>
    </source>
</evidence>
<dbReference type="InterPro" id="IPR011701">
    <property type="entry name" value="MFS"/>
</dbReference>
<dbReference type="InterPro" id="IPR050327">
    <property type="entry name" value="Proton-linked_MCT"/>
</dbReference>
<proteinExistence type="inferred from homology"/>
<feature type="transmembrane region" description="Helical" evidence="3">
    <location>
        <begin position="239"/>
        <end position="259"/>
    </location>
</feature>
<feature type="domain" description="Major facilitator superfamily (MFS) profile" evidence="4">
    <location>
        <begin position="40"/>
        <end position="429"/>
    </location>
</feature>
<feature type="transmembrane region" description="Helical" evidence="3">
    <location>
        <begin position="331"/>
        <end position="356"/>
    </location>
</feature>
<reference evidence="5 6" key="1">
    <citation type="journal article" date="2018" name="Nat. Ecol. Evol.">
        <title>Pezizomycetes genomes reveal the molecular basis of ectomycorrhizal truffle lifestyle.</title>
        <authorList>
            <person name="Murat C."/>
            <person name="Payen T."/>
            <person name="Noel B."/>
            <person name="Kuo A."/>
            <person name="Morin E."/>
            <person name="Chen J."/>
            <person name="Kohler A."/>
            <person name="Krizsan K."/>
            <person name="Balestrini R."/>
            <person name="Da Silva C."/>
            <person name="Montanini B."/>
            <person name="Hainaut M."/>
            <person name="Levati E."/>
            <person name="Barry K.W."/>
            <person name="Belfiori B."/>
            <person name="Cichocki N."/>
            <person name="Clum A."/>
            <person name="Dockter R.B."/>
            <person name="Fauchery L."/>
            <person name="Guy J."/>
            <person name="Iotti M."/>
            <person name="Le Tacon F."/>
            <person name="Lindquist E.A."/>
            <person name="Lipzen A."/>
            <person name="Malagnac F."/>
            <person name="Mello A."/>
            <person name="Molinier V."/>
            <person name="Miyauchi S."/>
            <person name="Poulain J."/>
            <person name="Riccioni C."/>
            <person name="Rubini A."/>
            <person name="Sitrit Y."/>
            <person name="Splivallo R."/>
            <person name="Traeger S."/>
            <person name="Wang M."/>
            <person name="Zifcakova L."/>
            <person name="Wipf D."/>
            <person name="Zambonelli A."/>
            <person name="Paolocci F."/>
            <person name="Nowrousian M."/>
            <person name="Ottonello S."/>
            <person name="Baldrian P."/>
            <person name="Spatafora J.W."/>
            <person name="Henrissat B."/>
            <person name="Nagy L.G."/>
            <person name="Aury J.M."/>
            <person name="Wincker P."/>
            <person name="Grigoriev I.V."/>
            <person name="Bonfante P."/>
            <person name="Martin F.M."/>
        </authorList>
    </citation>
    <scope>NUCLEOTIDE SEQUENCE [LARGE SCALE GENOMIC DNA]</scope>
    <source>
        <strain evidence="5 6">CCBAS932</strain>
    </source>
</reference>
<dbReference type="InParanoid" id="A0A3N4K9F2"/>